<dbReference type="RefSeq" id="YP_003097468.1">
    <property type="nucleotide sequence ID" value="NC_013085.1"/>
</dbReference>
<dbReference type="KEGG" id="vg:8303458"/>
<evidence type="ECO:0000313" key="1">
    <source>
        <dbReference type="EMBL" id="CAR63431.1"/>
    </source>
</evidence>
<sequence length="336" mass="36527">MPPENALAEVMIGDGLRQEEAKNTIEGTKIRLKGLDPVSRPEDSTSYRYPRDDIAPDADYVMFNFYDYVPPYSSGVDITKDYNQSSSYTKASSKFKTILLYMPEDISTGFRAGWAGKSMANTTAGALRSLGKEGLGGKAAEAGKATVEALERTGALLGAAAVQNIAKAVSGDSLSYDDIFGAIGGSVLNPNTELLFSNIDLRNFTLNFKLVPRNQDESIDIRGIVKSFKKAMLPSKDPGEVFDFNTDGNNRGVQLGFISVPKLCRVSFMKGSKEHPYLPRFKMCAITNMDVNYTPDGAYATYKDGQPVAIGLSLSFQETKICFAEDIGDPLKGGYQ</sequence>
<dbReference type="Proteomes" id="UP000001515">
    <property type="component" value="Segment"/>
</dbReference>
<proteinExistence type="predicted"/>
<evidence type="ECO:0000313" key="2">
    <source>
        <dbReference type="Proteomes" id="UP000001515"/>
    </source>
</evidence>
<name>C7BVK2_9CAUD</name>
<keyword evidence="2" id="KW-1185">Reference proteome</keyword>
<reference evidence="1 2" key="1">
    <citation type="journal article" date="2009" name="Environ. Microbiol.">
        <title>Comparative genomics of marine cyanomyoviruses reveals the widespread occurrence of Synechococcus host genes localized to a hyperplastic region: implications for mechanisms of cyanophage evolution.</title>
        <authorList>
            <person name="Millard A.D."/>
            <person name="Zwirglmaier K."/>
            <person name="Downey M.J."/>
            <person name="Mann N.H."/>
            <person name="Scanlan D.J."/>
        </authorList>
    </citation>
    <scope>NUCLEOTIDE SEQUENCE</scope>
</reference>
<dbReference type="OrthoDB" id="18616at10239"/>
<protein>
    <submittedName>
        <fullName evidence="1">Baseplate tail tube cap</fullName>
    </submittedName>
</protein>
<accession>C7BVK2</accession>
<dbReference type="GeneID" id="8303458"/>
<dbReference type="EMBL" id="FM207411">
    <property type="protein sequence ID" value="CAR63431.1"/>
    <property type="molecule type" value="Genomic_DNA"/>
</dbReference>
<organism evidence="1 2">
    <name type="scientific">Synechococcus phage S-RSM4</name>
    <dbReference type="NCBI Taxonomy" id="555387"/>
    <lineage>
        <taxon>Viruses</taxon>
        <taxon>Duplodnaviria</taxon>
        <taxon>Heunggongvirae</taxon>
        <taxon>Uroviricota</taxon>
        <taxon>Caudoviricetes</taxon>
        <taxon>Pantevenvirales</taxon>
        <taxon>Kyanoviridae</taxon>
        <taxon>Gibbetvirus</taxon>
        <taxon>Gibbetvirus rsm4</taxon>
    </lineage>
</organism>
<gene>
    <name evidence="1" type="primary">g48</name>
    <name evidence="1" type="ORF">SRSM4_234</name>
</gene>